<dbReference type="InterPro" id="IPR001610">
    <property type="entry name" value="PAC"/>
</dbReference>
<dbReference type="SUPFAM" id="SSF55785">
    <property type="entry name" value="PYP-like sensor domain (PAS domain)"/>
    <property type="match status" value="1"/>
</dbReference>
<dbReference type="PROSITE" id="PS50883">
    <property type="entry name" value="EAL"/>
    <property type="match status" value="1"/>
</dbReference>
<dbReference type="NCBIfam" id="TIGR00254">
    <property type="entry name" value="GGDEF"/>
    <property type="match status" value="1"/>
</dbReference>
<organism evidence="7 8">
    <name type="scientific">Brumicola pallidula DSM 14239 = ACAM 615</name>
    <dbReference type="NCBI Taxonomy" id="1121922"/>
    <lineage>
        <taxon>Bacteria</taxon>
        <taxon>Pseudomonadati</taxon>
        <taxon>Pseudomonadota</taxon>
        <taxon>Gammaproteobacteria</taxon>
        <taxon>Alteromonadales</taxon>
        <taxon>Alteromonadaceae</taxon>
        <taxon>Brumicola</taxon>
    </lineage>
</organism>
<dbReference type="CDD" id="cd01948">
    <property type="entry name" value="EAL"/>
    <property type="match status" value="1"/>
</dbReference>
<dbReference type="SMART" id="SM00052">
    <property type="entry name" value="EAL"/>
    <property type="match status" value="1"/>
</dbReference>
<dbReference type="CDD" id="cd01949">
    <property type="entry name" value="GGDEF"/>
    <property type="match status" value="1"/>
</dbReference>
<dbReference type="Proteomes" id="UP000006251">
    <property type="component" value="Unassembled WGS sequence"/>
</dbReference>
<feature type="domain" description="PAS" evidence="3">
    <location>
        <begin position="81"/>
        <end position="153"/>
    </location>
</feature>
<protein>
    <submittedName>
        <fullName evidence="7">PAS sensor diguanylate cyclase and phophodiesterase</fullName>
    </submittedName>
</protein>
<feature type="domain" description="GGDEF" evidence="6">
    <location>
        <begin position="240"/>
        <end position="373"/>
    </location>
</feature>
<dbReference type="InterPro" id="IPR035965">
    <property type="entry name" value="PAS-like_dom_sf"/>
</dbReference>
<dbReference type="STRING" id="1121922.GCA_000428905_02682"/>
<dbReference type="InterPro" id="IPR013655">
    <property type="entry name" value="PAS_fold_3"/>
</dbReference>
<feature type="domain" description="EAL" evidence="5">
    <location>
        <begin position="384"/>
        <end position="638"/>
    </location>
</feature>
<dbReference type="Gene3D" id="3.20.20.450">
    <property type="entry name" value="EAL domain"/>
    <property type="match status" value="1"/>
</dbReference>
<evidence type="ECO:0000313" key="7">
    <source>
        <dbReference type="EMBL" id="GAC29163.1"/>
    </source>
</evidence>
<dbReference type="GO" id="GO:0003824">
    <property type="term" value="F:catalytic activity"/>
    <property type="evidence" value="ECO:0007669"/>
    <property type="project" value="UniProtKB-ARBA"/>
</dbReference>
<evidence type="ECO:0000259" key="5">
    <source>
        <dbReference type="PROSITE" id="PS50883"/>
    </source>
</evidence>
<evidence type="ECO:0000259" key="3">
    <source>
        <dbReference type="PROSITE" id="PS50112"/>
    </source>
</evidence>
<dbReference type="OrthoDB" id="9816034at2"/>
<dbReference type="CDD" id="cd00130">
    <property type="entry name" value="PAS"/>
    <property type="match status" value="1"/>
</dbReference>
<comment type="cofactor">
    <cofactor evidence="1">
        <name>Mg(2+)</name>
        <dbReference type="ChEBI" id="CHEBI:18420"/>
    </cofactor>
</comment>
<sequence length="641" mass="73417">MASHSLLNRLFHNEIGRPTFHIFIKYIALTMLIIYPIASIQAFFFYDDTSPTFFLAPTLASLIIGSLLANAALLKYQLQHKSEQFRAIADLAQEFTYLRSTDGLYEYISPSCIDLTGYDQQTFYDTPNLMNQLIHPDDITIWKRHMHSVNNNGTPESFDLRLLSKDGSTVWFNHTCMPVSDKENQQIGVRSTNLDITKRKKIEEKLSYQSSHDDLTGLFNRREFKRLIQEMLTSNVHDKTEHALCYIDLDQFKVVNDTCGHAAGDEMLRQLSVVLKKVIRASDTLARLGGDEFGILMTNCAIEDAYQIASLLQTEIQNYYFQFEEHRFRVTGSIGLVPIVGRGSTLTGLLKDADAACYMAKDSGRNRIHVYHIDDEDLTQRHSEMQWVKRIQQALIEDRFCLYAQSIESLNNSDKMHYELLIRMQDEHGRIVPPGAFLPAAERYNLIVQVDRWVIDNAFRLLEENPRILDEVDFISINLSGHSLTDVGVLDFIISKLKQYSVDGNRFCFEITETAAISHLLLAENFIIELKKFGCRFALDDFGSGLSSFGYLKNLPVDYLKIDGVFVKDMMEDKIDYAMVKAINQIGHIMGMQTIAEFVEHDKTKHMLKEMGVDYAQGYAIHKPQPFHEILKLTLNNVSDS</sequence>
<dbReference type="SMART" id="SM00267">
    <property type="entry name" value="GGDEF"/>
    <property type="match status" value="1"/>
</dbReference>
<dbReference type="AlphaFoldDB" id="K6ZJV1"/>
<proteinExistence type="predicted"/>
<evidence type="ECO:0000259" key="4">
    <source>
        <dbReference type="PROSITE" id="PS50113"/>
    </source>
</evidence>
<dbReference type="PROSITE" id="PS50887">
    <property type="entry name" value="GGDEF"/>
    <property type="match status" value="1"/>
</dbReference>
<evidence type="ECO:0000259" key="6">
    <source>
        <dbReference type="PROSITE" id="PS50887"/>
    </source>
</evidence>
<dbReference type="InterPro" id="IPR001633">
    <property type="entry name" value="EAL_dom"/>
</dbReference>
<accession>K6ZJV1</accession>
<dbReference type="Pfam" id="PF00990">
    <property type="entry name" value="GGDEF"/>
    <property type="match status" value="1"/>
</dbReference>
<keyword evidence="2" id="KW-1133">Transmembrane helix</keyword>
<dbReference type="PROSITE" id="PS50113">
    <property type="entry name" value="PAC"/>
    <property type="match status" value="1"/>
</dbReference>
<dbReference type="RefSeq" id="WP_006011746.1">
    <property type="nucleotide sequence ID" value="NZ_BAEQ01000042.1"/>
</dbReference>
<dbReference type="FunFam" id="3.30.70.270:FF:000001">
    <property type="entry name" value="Diguanylate cyclase domain protein"/>
    <property type="match status" value="1"/>
</dbReference>
<dbReference type="NCBIfam" id="TIGR00229">
    <property type="entry name" value="sensory_box"/>
    <property type="match status" value="1"/>
</dbReference>
<dbReference type="SUPFAM" id="SSF141868">
    <property type="entry name" value="EAL domain-like"/>
    <property type="match status" value="1"/>
</dbReference>
<comment type="caution">
    <text evidence="7">The sequence shown here is derived from an EMBL/GenBank/DDBJ whole genome shotgun (WGS) entry which is preliminary data.</text>
</comment>
<dbReference type="InterPro" id="IPR035919">
    <property type="entry name" value="EAL_sf"/>
</dbReference>
<dbReference type="SUPFAM" id="SSF55073">
    <property type="entry name" value="Nucleotide cyclase"/>
    <property type="match status" value="1"/>
</dbReference>
<dbReference type="PANTHER" id="PTHR44757">
    <property type="entry name" value="DIGUANYLATE CYCLASE DGCP"/>
    <property type="match status" value="1"/>
</dbReference>
<dbReference type="Gene3D" id="3.30.450.20">
    <property type="entry name" value="PAS domain"/>
    <property type="match status" value="1"/>
</dbReference>
<keyword evidence="8" id="KW-1185">Reference proteome</keyword>
<dbReference type="PANTHER" id="PTHR44757:SF4">
    <property type="entry name" value="DIGUANYLATE CYCLASE DGCE-RELATED"/>
    <property type="match status" value="1"/>
</dbReference>
<feature type="transmembrane region" description="Helical" evidence="2">
    <location>
        <begin position="52"/>
        <end position="74"/>
    </location>
</feature>
<name>K6ZJV1_9ALTE</name>
<keyword evidence="2" id="KW-0472">Membrane</keyword>
<evidence type="ECO:0000256" key="1">
    <source>
        <dbReference type="ARBA" id="ARBA00001946"/>
    </source>
</evidence>
<dbReference type="InterPro" id="IPR000014">
    <property type="entry name" value="PAS"/>
</dbReference>
<dbReference type="Pfam" id="PF00563">
    <property type="entry name" value="EAL"/>
    <property type="match status" value="1"/>
</dbReference>
<dbReference type="SMART" id="SM00086">
    <property type="entry name" value="PAC"/>
    <property type="match status" value="1"/>
</dbReference>
<dbReference type="InterPro" id="IPR052155">
    <property type="entry name" value="Biofilm_reg_signaling"/>
</dbReference>
<feature type="domain" description="PAC" evidence="4">
    <location>
        <begin position="156"/>
        <end position="208"/>
    </location>
</feature>
<dbReference type="Pfam" id="PF08447">
    <property type="entry name" value="PAS_3"/>
    <property type="match status" value="1"/>
</dbReference>
<evidence type="ECO:0000256" key="2">
    <source>
        <dbReference type="SAM" id="Phobius"/>
    </source>
</evidence>
<dbReference type="InterPro" id="IPR000700">
    <property type="entry name" value="PAS-assoc_C"/>
</dbReference>
<gene>
    <name evidence="7" type="ORF">GPAL_2302</name>
</gene>
<reference evidence="8" key="1">
    <citation type="journal article" date="2014" name="Environ. Microbiol.">
        <title>Comparative genomics of the marine bacterial genus Glaciecola reveals the high degree of genomic diversity and genomic characteristic for cold adaptation.</title>
        <authorList>
            <person name="Qin Q.L."/>
            <person name="Xie B.B."/>
            <person name="Yu Y."/>
            <person name="Shu Y.L."/>
            <person name="Rong J.C."/>
            <person name="Zhang Y.J."/>
            <person name="Zhao D.L."/>
            <person name="Chen X.L."/>
            <person name="Zhang X.Y."/>
            <person name="Chen B."/>
            <person name="Zhou B.C."/>
            <person name="Zhang Y.Z."/>
        </authorList>
    </citation>
    <scope>NUCLEOTIDE SEQUENCE [LARGE SCALE GENOMIC DNA]</scope>
    <source>
        <strain evidence="8">ACAM 615</strain>
    </source>
</reference>
<dbReference type="Gene3D" id="3.30.70.270">
    <property type="match status" value="1"/>
</dbReference>
<keyword evidence="2" id="KW-0812">Transmembrane</keyword>
<feature type="transmembrane region" description="Helical" evidence="2">
    <location>
        <begin position="26"/>
        <end position="46"/>
    </location>
</feature>
<evidence type="ECO:0000313" key="8">
    <source>
        <dbReference type="Proteomes" id="UP000006251"/>
    </source>
</evidence>
<dbReference type="PROSITE" id="PS50112">
    <property type="entry name" value="PAS"/>
    <property type="match status" value="1"/>
</dbReference>
<dbReference type="InterPro" id="IPR043128">
    <property type="entry name" value="Rev_trsase/Diguanyl_cyclase"/>
</dbReference>
<dbReference type="InterPro" id="IPR029787">
    <property type="entry name" value="Nucleotide_cyclase"/>
</dbReference>
<dbReference type="InterPro" id="IPR000160">
    <property type="entry name" value="GGDEF_dom"/>
</dbReference>
<dbReference type="SMART" id="SM00091">
    <property type="entry name" value="PAS"/>
    <property type="match status" value="1"/>
</dbReference>
<dbReference type="EMBL" id="BAEQ01000042">
    <property type="protein sequence ID" value="GAC29163.1"/>
    <property type="molecule type" value="Genomic_DNA"/>
</dbReference>